<feature type="compositionally biased region" description="Acidic residues" evidence="17">
    <location>
        <begin position="803"/>
        <end position="836"/>
    </location>
</feature>
<dbReference type="InterPro" id="IPR054722">
    <property type="entry name" value="PolX-like_BBD"/>
</dbReference>
<proteinExistence type="inferred from homology"/>
<evidence type="ECO:0000256" key="13">
    <source>
        <dbReference type="ARBA" id="ARBA00053280"/>
    </source>
</evidence>
<dbReference type="InterPro" id="IPR018525">
    <property type="entry name" value="MCM_CS"/>
</dbReference>
<dbReference type="InterPro" id="IPR054125">
    <property type="entry name" value="MCM5_C"/>
</dbReference>
<evidence type="ECO:0000256" key="14">
    <source>
        <dbReference type="ARBA" id="ARBA00073496"/>
    </source>
</evidence>
<evidence type="ECO:0000256" key="11">
    <source>
        <dbReference type="ARBA" id="ARBA00023306"/>
    </source>
</evidence>
<comment type="similarity">
    <text evidence="2">Belongs to the MCM family.</text>
</comment>
<feature type="compositionally biased region" description="Polar residues" evidence="17">
    <location>
        <begin position="2027"/>
        <end position="2038"/>
    </location>
</feature>
<sequence length="3004" mass="339283">MENTKIRAPVTLKGGNYLLWARTMKTILCGRGFWPHIIKSEAPRETTTNEDGLEIALVDEDKWFQEDQMVLSVLQNSLEESILEGYSYCETPKDLWETLQNVFGNQSNLSRVYEIKKAINELNQGDMEFTQHFGKFRSLWAELEMLRPNTLDPAVINERREQDKVFGLLFTLSPAYNDLIKHLLRADKLQNLEEVCSQIQKEQGSLGLFGSKGELVSGNSSELASANRGNFNANRGKAPWCDHCKRSGHAKEKCWILHPHLKPARREPRANQATGGNLGGQEQAGASSQAVGGNGAAMMASSDLVRRSDLDALIKALKESSGNAYHALSALKPLIVDSGASHHMISDSKLMNNIEPALGNVIIANGDKIPVKGVGDLELFSKKSKAFYMPTFTSNLLSVKKATTDLNCYAIFGPNDVHFQDIETSRVLGHGGTKDGLYVLEDTKLSTPLSSHFSSILVNANNAIWHARLGHPHSRALGLLLPSISFENNDCEACILGKHCKSVFPKSNTIYENCFDLVHSDVWTSPCLSRENQKYYVTFIDEKSKYTWLTLLPSKDRVLEAFINFQNYVTNHYNAKIKIFRSDNGGEYTSHAFKQHLAKHGIIHQTSCPYTPQQNGVAERKNRHLMEVARSMMFHTNVPKRFWSDAVVLACYLINRTPTKILQDSSPFEVLNKNKPSINHLRVFGCVCFVLIGEQRNKLEPKSIKGMFIGYSITQKGYKCYIPETRKVLVSRDVKFVESKGYYEEKNWEDIQDLTYSPSDRASNLRIILERLGVSNSQSHTNSPNSNPEPTQQQETSQHEEEEHLQEEENIQEDNLEEEEIPSDHEEETTLSEEENLSTSDHNEGSTSQEAPIALRRSQRQKFPPSNWKNTRVYYNSQAVAHPIQAVCTIAHFPEEHQVFLGQIDQHWIPQTYEEAIQHQVWRDAIAAERQAMEHNHTWEEGELPKGKRAVTSKWVFTIKYKSNGDIERYKARLVARGFTQTYGVDYLDTFAPVAKLHTVRVVLSLATNLEWELWQMDVKNAFLQGELEEEVYMKPPPGLEDHNAPGKVFKLKKAIYGLKQSPRAWYHKLSTTLLERGFKKSEADNTLFTLPSKEGIVVILVYVDDIIISGNDKVGIQETKTFLKSVFDIKDLGELKYFLGIEVCRSKEGLFLSQRKYTLDLLSQVGKLGAKPAKTPLEDDYKANRKGELDNKPFEDVTQYRRLVGKLIYLTITRPDICFAVNVVSQHMQAPTLHHWNMVNRILKYLKGAPGQGIWMGCNKNTELVGYCDADYAGDKTDRRSTTGYCTFIGGNLVTWRSKKQKVVSLSSAEAEYRAMRKLTTELMWLKALLKDFGIDTPKPITMHCDNQAAIHIASNSVFHERTKHIEVDCHKVREQVQLGVILPCYTESEEQLADIFTKGASTKVLTMNIHRIATKARRKALFPEPKLQRIPSSTIARKFSQSSNMLDARRRKEGYEGFEIIPSESSEETEEIEERDEYAIEIGHSSQETEEIEPLEQFTRPPRSSSRFVVTEEEAMLEEEAETETRAPVGAVRASRPKRGSSSQSSRDRAEISRGKRPVMEPMQLVDEDIEYESEIAPAARVTRPVKKGKKAKDTESVLTRHDYHAMFSQHEFLGTRYPHRETMVELGISDDVEYLFRQCHLHTHMFRPMEGFREETIQFLSSLGVVIYEDQSVIESKKSVGYLIFNVYEREYTLTIEQLEVLFGFPSGPGTIPWFEREELLSFWKTIGDEKKEFSSSRAKGSEIRSPVLRYFHKALASAFFARETTGTLVNGELEIMDIALRDSMYSTCDGIVMRGDQSGTSISFYLLEQLLSYRGWVERLNKLETKGVMAMGGLVTPILVACDVPMRSPATPHRWIDMKSLITSKTLASKKTNGLYRYKFTHPQAGKSIFLLPCPSLTSVGNFAEFIPPLESLYTSENEAVPMEGVEGEEAVAGSDEAQPMDESGAYAPERFHFQDYSAPKQNKSEQVAHKHISLLQKWNKMQDKVIATLVKQFHGLPSKFSCSKSSTAIPSNISPSEAPLRRSTSTRPTSLHRSGSKRPTPVSDTPSAPARHSVYETREHQAQPSPPRQSSYESRERKKKRKIKQRSAVTRGEHSNIPLEQQPEQTFEHHPVQQPEHIPEQQPEPTVPSSSQPVPWSYTSESMDDYVLKSCGGRCTRAHARTAPEILARAEALKHKSSAFNQTTLPRHSDCILEYTQDNHSSRYVKRRSTTRAAASTRPHTTRVGTRVPTRVHLRASLQQDATFEEKSTRPILLEYQLEESEREIRNGDEAKMSGWDEGAVYYSDQPQFPEAGDATTISPHAVLTKFKEFIRNFEIEQNCFPYREALLDNPKRLLVHLEDLLAFDSDLPSLIRSSPADYLPVFEKAAGEVLTGLKMREANEGGEMEEPLPRDVQILLTSREDPVSMRLLGAQYISKLVKISGISIAASRVKAKATYVFLVCKNCKKTREVPCRPGLGGAIVPRSCDNIPQPGEEPCPLDPWMVVPDRSQYVDQQTLKLQENPEDVPTGELPRNMLLSVDRHLVQTIVPGTRLTVMGIYSIFQASSSSNSHKGAVAIRQPYIRVVGLEDTNEASSRGPANFTPDEEEEFKKFADSQDVYKNICTKIAPSIFGHEDVKRAAACLLFGGSRKSLPDGVKLRGDINVLLLGDPSTAKSQFLKFVEKTAPIAVYTSGKGSSAAGLTASVIRDSSTREFYLEGGAMVLADGGVVCIDEFDKMRPEDRVAIHEAMEQQTISIAKAGITTVLNSRTSVLAAANPPSGRYDDLKTAQDNIDLQTTILSRFDLIFIVKDIRKYSQDKEIASHIIRVHASANKFSDENTDSKEDNWLKRYIQYCRARCHPRLSKDAAENLQRKYVTIRMDMKRRAHETGEAAPIPITVRQLEAIVRLSESLAKMRLSHEATPDDVDKAFKLFDTSTMDAARSGINQQINITGEMANEIKQAETQIKRRMGIGARLSERRLIEDLARMGMNDSMVRRALLIMHQRGEVEYQRERRSIVRKA</sequence>
<evidence type="ECO:0000256" key="10">
    <source>
        <dbReference type="ARBA" id="ARBA00023242"/>
    </source>
</evidence>
<dbReference type="Pfam" id="PF14223">
    <property type="entry name" value="Retrotran_gag_2"/>
    <property type="match status" value="1"/>
</dbReference>
<evidence type="ECO:0000256" key="8">
    <source>
        <dbReference type="ARBA" id="ARBA00022840"/>
    </source>
</evidence>
<keyword evidence="21" id="KW-1185">Reference proteome</keyword>
<keyword evidence="10" id="KW-0539">Nucleus</keyword>
<dbReference type="InterPro" id="IPR041562">
    <property type="entry name" value="MCM_lid"/>
</dbReference>
<evidence type="ECO:0000313" key="20">
    <source>
        <dbReference type="EMBL" id="KAG7583615.1"/>
    </source>
</evidence>
<dbReference type="Pfam" id="PF13976">
    <property type="entry name" value="gag_pre-integrs"/>
    <property type="match status" value="1"/>
</dbReference>
<evidence type="ECO:0000259" key="19">
    <source>
        <dbReference type="PROSITE" id="PS50994"/>
    </source>
</evidence>
<dbReference type="Pfam" id="PF25597">
    <property type="entry name" value="SH3_retrovirus"/>
    <property type="match status" value="1"/>
</dbReference>
<dbReference type="Pfam" id="PF17207">
    <property type="entry name" value="MCM_OB"/>
    <property type="match status" value="1"/>
</dbReference>
<dbReference type="InterPro" id="IPR004312">
    <property type="entry name" value="ATHILA_Orf1_C"/>
</dbReference>
<protein>
    <recommendedName>
        <fullName evidence="14">DNA replication licensing factor MCM5</fullName>
        <ecNumber evidence="3">3.6.4.12</ecNumber>
    </recommendedName>
    <alternativeName>
        <fullName evidence="15">DNA replication licensing factor mcm5</fullName>
    </alternativeName>
    <alternativeName>
        <fullName evidence="16">Minichromosome maintenance protein 5</fullName>
    </alternativeName>
</protein>
<dbReference type="InterPro" id="IPR027925">
    <property type="entry name" value="MCM_N"/>
</dbReference>
<dbReference type="Pfam" id="PF03078">
    <property type="entry name" value="ATHILA"/>
    <property type="match status" value="1"/>
</dbReference>
<keyword evidence="9" id="KW-0238">DNA-binding</keyword>
<dbReference type="GO" id="GO:0000727">
    <property type="term" value="P:double-strand break repair via break-induced replication"/>
    <property type="evidence" value="ECO:0007669"/>
    <property type="project" value="TreeGrafter"/>
</dbReference>
<feature type="domain" description="MCM C-terminal AAA(+) ATPase" evidence="18">
    <location>
        <begin position="2602"/>
        <end position="2808"/>
    </location>
</feature>
<dbReference type="Pfam" id="PF07727">
    <property type="entry name" value="RVT_2"/>
    <property type="match status" value="1"/>
</dbReference>
<dbReference type="InterPro" id="IPR001584">
    <property type="entry name" value="Integrase_cat-core"/>
</dbReference>
<feature type="region of interest" description="Disordered" evidence="17">
    <location>
        <begin position="265"/>
        <end position="292"/>
    </location>
</feature>
<dbReference type="InterPro" id="IPR013103">
    <property type="entry name" value="RVT_2"/>
</dbReference>
<accession>A0A8T2BA24</accession>
<evidence type="ECO:0000256" key="3">
    <source>
        <dbReference type="ARBA" id="ARBA00012551"/>
    </source>
</evidence>
<dbReference type="GO" id="GO:0015074">
    <property type="term" value="P:DNA integration"/>
    <property type="evidence" value="ECO:0007669"/>
    <property type="project" value="InterPro"/>
</dbReference>
<dbReference type="PROSITE" id="PS50051">
    <property type="entry name" value="MCM_2"/>
    <property type="match status" value="1"/>
</dbReference>
<evidence type="ECO:0000256" key="9">
    <source>
        <dbReference type="ARBA" id="ARBA00023125"/>
    </source>
</evidence>
<dbReference type="Pfam" id="PF00493">
    <property type="entry name" value="MCM"/>
    <property type="match status" value="1"/>
</dbReference>
<dbReference type="CDD" id="cd09272">
    <property type="entry name" value="RNase_HI_RT_Ty1"/>
    <property type="match status" value="1"/>
</dbReference>
<feature type="region of interest" description="Disordered" evidence="17">
    <location>
        <begin position="1488"/>
        <end position="1563"/>
    </location>
</feature>
<feature type="compositionally biased region" description="Low complexity" evidence="17">
    <location>
        <begin position="2117"/>
        <end position="2129"/>
    </location>
</feature>
<evidence type="ECO:0000256" key="16">
    <source>
        <dbReference type="ARBA" id="ARBA00078189"/>
    </source>
</evidence>
<comment type="function">
    <text evidence="13">Probable component of the MCM2-7 complex (MCM complex) that may function as a DNA helicase and which is essential to undergo a single round of replication initiation and elongation per cell cycle in eukaryotic cells.</text>
</comment>
<dbReference type="Pfam" id="PF21933">
    <property type="entry name" value="MCM5_C"/>
    <property type="match status" value="1"/>
</dbReference>
<feature type="compositionally biased region" description="Acidic residues" evidence="17">
    <location>
        <begin position="1513"/>
        <end position="1524"/>
    </location>
</feature>
<keyword evidence="7" id="KW-0347">Helicase</keyword>
<dbReference type="Pfam" id="PF14551">
    <property type="entry name" value="MCM_N"/>
    <property type="match status" value="1"/>
</dbReference>
<evidence type="ECO:0000256" key="1">
    <source>
        <dbReference type="ARBA" id="ARBA00004123"/>
    </source>
</evidence>
<keyword evidence="11" id="KW-0131">Cell cycle</keyword>
<dbReference type="CDD" id="cd17756">
    <property type="entry name" value="MCM5"/>
    <property type="match status" value="1"/>
</dbReference>
<dbReference type="FunFam" id="3.30.1640.10:FF:000016">
    <property type="entry name" value="DNA helicase"/>
    <property type="match status" value="1"/>
</dbReference>
<name>A0A8T2BA24_ARASU</name>
<evidence type="ECO:0000256" key="5">
    <source>
        <dbReference type="ARBA" id="ARBA00022741"/>
    </source>
</evidence>
<gene>
    <name evidence="20" type="ORF">ISN44_As08g031300</name>
</gene>
<dbReference type="GO" id="GO:0017116">
    <property type="term" value="F:single-stranded DNA helicase activity"/>
    <property type="evidence" value="ECO:0007669"/>
    <property type="project" value="TreeGrafter"/>
</dbReference>
<evidence type="ECO:0000256" key="2">
    <source>
        <dbReference type="ARBA" id="ARBA00008010"/>
    </source>
</evidence>
<keyword evidence="8" id="KW-0067">ATP-binding</keyword>
<dbReference type="PANTHER" id="PTHR11630:SF42">
    <property type="entry name" value="DNA REPLICATION LICENSING FACTOR MCM5"/>
    <property type="match status" value="1"/>
</dbReference>
<dbReference type="GO" id="GO:0016787">
    <property type="term" value="F:hydrolase activity"/>
    <property type="evidence" value="ECO:0007669"/>
    <property type="project" value="UniProtKB-KW"/>
</dbReference>
<evidence type="ECO:0000256" key="4">
    <source>
        <dbReference type="ARBA" id="ARBA00022705"/>
    </source>
</evidence>
<organism evidence="20 21">
    <name type="scientific">Arabidopsis suecica</name>
    <name type="common">Swedish thale-cress</name>
    <name type="synonym">Cardaminopsis suecica</name>
    <dbReference type="NCBI Taxonomy" id="45249"/>
    <lineage>
        <taxon>Eukaryota</taxon>
        <taxon>Viridiplantae</taxon>
        <taxon>Streptophyta</taxon>
        <taxon>Embryophyta</taxon>
        <taxon>Tracheophyta</taxon>
        <taxon>Spermatophyta</taxon>
        <taxon>Magnoliopsida</taxon>
        <taxon>eudicotyledons</taxon>
        <taxon>Gunneridae</taxon>
        <taxon>Pentapetalae</taxon>
        <taxon>rosids</taxon>
        <taxon>malvids</taxon>
        <taxon>Brassicales</taxon>
        <taxon>Brassicaceae</taxon>
        <taxon>Camelineae</taxon>
        <taxon>Arabidopsis</taxon>
    </lineage>
</organism>
<evidence type="ECO:0000256" key="15">
    <source>
        <dbReference type="ARBA" id="ARBA00074936"/>
    </source>
</evidence>
<dbReference type="GO" id="GO:0043138">
    <property type="term" value="F:3'-5' DNA helicase activity"/>
    <property type="evidence" value="ECO:0007669"/>
    <property type="project" value="TreeGrafter"/>
</dbReference>
<dbReference type="InterPro" id="IPR033762">
    <property type="entry name" value="MCM_OB"/>
</dbReference>
<dbReference type="InterPro" id="IPR001208">
    <property type="entry name" value="MCM_dom"/>
</dbReference>
<comment type="caution">
    <text evidence="20">The sequence shown here is derived from an EMBL/GenBank/DDBJ whole genome shotgun (WGS) entry which is preliminary data.</text>
</comment>
<dbReference type="Pfam" id="PF22936">
    <property type="entry name" value="Pol_BBD"/>
    <property type="match status" value="1"/>
</dbReference>
<feature type="region of interest" description="Disordered" evidence="17">
    <location>
        <begin position="2213"/>
        <end position="2232"/>
    </location>
</feature>
<dbReference type="InterPro" id="IPR031327">
    <property type="entry name" value="MCM"/>
</dbReference>
<reference evidence="20 21" key="1">
    <citation type="submission" date="2020-12" db="EMBL/GenBank/DDBJ databases">
        <title>Concerted genomic and epigenomic changes stabilize Arabidopsis allopolyploids.</title>
        <authorList>
            <person name="Chen Z."/>
        </authorList>
    </citation>
    <scope>NUCLEOTIDE SEQUENCE [LARGE SCALE GENOMIC DNA]</scope>
    <source>
        <strain evidence="20">As9502</strain>
        <tissue evidence="20">Leaf</tissue>
    </source>
</reference>
<dbReference type="GO" id="GO:0003697">
    <property type="term" value="F:single-stranded DNA binding"/>
    <property type="evidence" value="ECO:0007669"/>
    <property type="project" value="TreeGrafter"/>
</dbReference>
<dbReference type="PROSITE" id="PS50994">
    <property type="entry name" value="INTEGRASE"/>
    <property type="match status" value="1"/>
</dbReference>
<dbReference type="OrthoDB" id="10036721at2759"/>
<dbReference type="GO" id="GO:0000347">
    <property type="term" value="C:THO complex"/>
    <property type="evidence" value="ECO:0007669"/>
    <property type="project" value="UniProtKB-ARBA"/>
</dbReference>
<dbReference type="Pfam" id="PF00665">
    <property type="entry name" value="rve"/>
    <property type="match status" value="1"/>
</dbReference>
<feature type="compositionally biased region" description="Polar residues" evidence="17">
    <location>
        <begin position="2005"/>
        <end position="2020"/>
    </location>
</feature>
<dbReference type="GO" id="GO:0042555">
    <property type="term" value="C:MCM complex"/>
    <property type="evidence" value="ECO:0007669"/>
    <property type="project" value="TreeGrafter"/>
</dbReference>
<dbReference type="FunFam" id="2.20.28.10:FF:000005">
    <property type="entry name" value="DNA helicase"/>
    <property type="match status" value="1"/>
</dbReference>
<dbReference type="EMBL" id="JAEFBJ010000008">
    <property type="protein sequence ID" value="KAG7583615.1"/>
    <property type="molecule type" value="Genomic_DNA"/>
</dbReference>
<keyword evidence="6" id="KW-0378">Hydrolase</keyword>
<dbReference type="Proteomes" id="UP000694251">
    <property type="component" value="Chromosome 8"/>
</dbReference>
<feature type="region of interest" description="Disordered" evidence="17">
    <location>
        <begin position="2005"/>
        <end position="2140"/>
    </location>
</feature>
<dbReference type="SMART" id="SM00350">
    <property type="entry name" value="MCM"/>
    <property type="match status" value="1"/>
</dbReference>
<dbReference type="InterPro" id="IPR057670">
    <property type="entry name" value="SH3_retrovirus"/>
</dbReference>
<dbReference type="PANTHER" id="PTHR11630">
    <property type="entry name" value="DNA REPLICATION LICENSING FACTOR MCM FAMILY MEMBER"/>
    <property type="match status" value="1"/>
</dbReference>
<evidence type="ECO:0000256" key="6">
    <source>
        <dbReference type="ARBA" id="ARBA00022801"/>
    </source>
</evidence>
<feature type="domain" description="Integrase catalytic" evidence="19">
    <location>
        <begin position="501"/>
        <end position="675"/>
    </location>
</feature>
<feature type="region of interest" description="Disordered" evidence="17">
    <location>
        <begin position="776"/>
        <end position="868"/>
    </location>
</feature>
<dbReference type="GO" id="GO:0005524">
    <property type="term" value="F:ATP binding"/>
    <property type="evidence" value="ECO:0007669"/>
    <property type="project" value="UniProtKB-KW"/>
</dbReference>
<dbReference type="InterPro" id="IPR025724">
    <property type="entry name" value="GAG-pre-integrase_dom"/>
</dbReference>
<dbReference type="FunFam" id="3.40.50.300:FF:000929">
    <property type="entry name" value="DNA helicase"/>
    <property type="match status" value="1"/>
</dbReference>
<dbReference type="GO" id="GO:0006270">
    <property type="term" value="P:DNA replication initiation"/>
    <property type="evidence" value="ECO:0007669"/>
    <property type="project" value="TreeGrafter"/>
</dbReference>
<dbReference type="Pfam" id="PF17855">
    <property type="entry name" value="MCM_lid"/>
    <property type="match status" value="1"/>
</dbReference>
<keyword evidence="5" id="KW-0547">Nucleotide-binding</keyword>
<comment type="catalytic activity">
    <reaction evidence="12">
        <text>ATP + H2O = ADP + phosphate + H(+)</text>
        <dbReference type="Rhea" id="RHEA:13065"/>
        <dbReference type="ChEBI" id="CHEBI:15377"/>
        <dbReference type="ChEBI" id="CHEBI:15378"/>
        <dbReference type="ChEBI" id="CHEBI:30616"/>
        <dbReference type="ChEBI" id="CHEBI:43474"/>
        <dbReference type="ChEBI" id="CHEBI:456216"/>
        <dbReference type="EC" id="3.6.4.12"/>
    </reaction>
</comment>
<evidence type="ECO:0000313" key="21">
    <source>
        <dbReference type="Proteomes" id="UP000694251"/>
    </source>
</evidence>
<evidence type="ECO:0000256" key="7">
    <source>
        <dbReference type="ARBA" id="ARBA00022806"/>
    </source>
</evidence>
<dbReference type="EC" id="3.6.4.12" evidence="3"/>
<feature type="compositionally biased region" description="Polar residues" evidence="17">
    <location>
        <begin position="776"/>
        <end position="786"/>
    </location>
</feature>
<comment type="subcellular location">
    <subcellularLocation>
        <location evidence="1">Nucleus</location>
    </subcellularLocation>
</comment>
<dbReference type="PROSITE" id="PS00847">
    <property type="entry name" value="MCM_1"/>
    <property type="match status" value="1"/>
</dbReference>
<feature type="compositionally biased region" description="Low complexity" evidence="17">
    <location>
        <begin position="2216"/>
        <end position="2232"/>
    </location>
</feature>
<evidence type="ECO:0000256" key="12">
    <source>
        <dbReference type="ARBA" id="ARBA00047995"/>
    </source>
</evidence>
<evidence type="ECO:0000256" key="17">
    <source>
        <dbReference type="SAM" id="MobiDB-lite"/>
    </source>
</evidence>
<evidence type="ECO:0000259" key="18">
    <source>
        <dbReference type="PROSITE" id="PS50051"/>
    </source>
</evidence>
<keyword evidence="4" id="KW-0235">DNA replication</keyword>